<dbReference type="Proteomes" id="UP000054498">
    <property type="component" value="Unassembled WGS sequence"/>
</dbReference>
<dbReference type="RefSeq" id="XP_013902598.1">
    <property type="nucleotide sequence ID" value="XM_014047144.1"/>
</dbReference>
<dbReference type="GeneID" id="25737252"/>
<protein>
    <submittedName>
        <fullName evidence="2">Uncharacterized protein</fullName>
    </submittedName>
</protein>
<organism evidence="2 3">
    <name type="scientific">Monoraphidium neglectum</name>
    <dbReference type="NCBI Taxonomy" id="145388"/>
    <lineage>
        <taxon>Eukaryota</taxon>
        <taxon>Viridiplantae</taxon>
        <taxon>Chlorophyta</taxon>
        <taxon>core chlorophytes</taxon>
        <taxon>Chlorophyceae</taxon>
        <taxon>CS clade</taxon>
        <taxon>Sphaeropleales</taxon>
        <taxon>Selenastraceae</taxon>
        <taxon>Monoraphidium</taxon>
    </lineage>
</organism>
<dbReference type="EMBL" id="KK100823">
    <property type="protein sequence ID" value="KIZ03579.1"/>
    <property type="molecule type" value="Genomic_DNA"/>
</dbReference>
<dbReference type="STRING" id="145388.A0A0D2L9X6"/>
<accession>A0A0D2L9X6</accession>
<evidence type="ECO:0000313" key="3">
    <source>
        <dbReference type="Proteomes" id="UP000054498"/>
    </source>
</evidence>
<feature type="non-terminal residue" evidence="2">
    <location>
        <position position="87"/>
    </location>
</feature>
<keyword evidence="3" id="KW-1185">Reference proteome</keyword>
<sequence length="87" mass="9135">MAGAQQPWNPFDAAIDRINFPDIELALSPGCGDVPAFDIDARAQNAATGADESRPPALGNLPGGVPLQLEAECQAWFDGQRSAKASR</sequence>
<dbReference type="KEGG" id="mng:MNEG_4374"/>
<name>A0A0D2L9X6_9CHLO</name>
<feature type="region of interest" description="Disordered" evidence="1">
    <location>
        <begin position="45"/>
        <end position="65"/>
    </location>
</feature>
<reference evidence="2 3" key="1">
    <citation type="journal article" date="2013" name="BMC Genomics">
        <title>Reconstruction of the lipid metabolism for the microalga Monoraphidium neglectum from its genome sequence reveals characteristics suitable for biofuel production.</title>
        <authorList>
            <person name="Bogen C."/>
            <person name="Al-Dilaimi A."/>
            <person name="Albersmeier A."/>
            <person name="Wichmann J."/>
            <person name="Grundmann M."/>
            <person name="Rupp O."/>
            <person name="Lauersen K.J."/>
            <person name="Blifernez-Klassen O."/>
            <person name="Kalinowski J."/>
            <person name="Goesmann A."/>
            <person name="Mussgnug J.H."/>
            <person name="Kruse O."/>
        </authorList>
    </citation>
    <scope>NUCLEOTIDE SEQUENCE [LARGE SCALE GENOMIC DNA]</scope>
    <source>
        <strain evidence="2 3">SAG 48.87</strain>
    </source>
</reference>
<proteinExistence type="predicted"/>
<dbReference type="AlphaFoldDB" id="A0A0D2L9X6"/>
<evidence type="ECO:0000256" key="1">
    <source>
        <dbReference type="SAM" id="MobiDB-lite"/>
    </source>
</evidence>
<dbReference type="OrthoDB" id="10688053at2759"/>
<gene>
    <name evidence="2" type="ORF">MNEG_4374</name>
</gene>
<evidence type="ECO:0000313" key="2">
    <source>
        <dbReference type="EMBL" id="KIZ03579.1"/>
    </source>
</evidence>